<reference evidence="1 2" key="1">
    <citation type="submission" date="2020-08" db="EMBL/GenBank/DDBJ databases">
        <title>Bridging the membrane lipid divide: bacteria of the FCB group superphylum have the potential to synthesize archaeal ether lipids.</title>
        <authorList>
            <person name="Villanueva L."/>
            <person name="Von Meijenfeldt F.A.B."/>
            <person name="Westbye A.B."/>
            <person name="Yadav S."/>
            <person name="Hopmans E.C."/>
            <person name="Dutilh B.E."/>
            <person name="Sinninghe Damste J.S."/>
        </authorList>
    </citation>
    <scope>NUCLEOTIDE SEQUENCE [LARGE SCALE GENOMIC DNA]</scope>
    <source>
        <strain evidence="1">NIOZ-UU17</strain>
    </source>
</reference>
<dbReference type="Proteomes" id="UP000605201">
    <property type="component" value="Unassembled WGS sequence"/>
</dbReference>
<comment type="caution">
    <text evidence="1">The sequence shown here is derived from an EMBL/GenBank/DDBJ whole genome shotgun (WGS) entry which is preliminary data.</text>
</comment>
<evidence type="ECO:0000313" key="2">
    <source>
        <dbReference type="Proteomes" id="UP000605201"/>
    </source>
</evidence>
<dbReference type="EMBL" id="JACNIG010000210">
    <property type="protein sequence ID" value="MBC8432173.1"/>
    <property type="molecule type" value="Genomic_DNA"/>
</dbReference>
<dbReference type="AlphaFoldDB" id="A0A8J6TQE2"/>
<dbReference type="Pfam" id="PF04465">
    <property type="entry name" value="DUF499"/>
    <property type="match status" value="1"/>
</dbReference>
<name>A0A8J6TQE2_9BACT</name>
<dbReference type="Gene3D" id="2.60.40.1080">
    <property type="match status" value="1"/>
</dbReference>
<gene>
    <name evidence="1" type="ORF">H8D96_09645</name>
</gene>
<organism evidence="1 2">
    <name type="scientific">Candidatus Desulfatibia vada</name>
    <dbReference type="NCBI Taxonomy" id="2841696"/>
    <lineage>
        <taxon>Bacteria</taxon>
        <taxon>Pseudomonadati</taxon>
        <taxon>Thermodesulfobacteriota</taxon>
        <taxon>Desulfobacteria</taxon>
        <taxon>Desulfobacterales</taxon>
        <taxon>Desulfobacterales incertae sedis</taxon>
        <taxon>Candidatus Desulfatibia</taxon>
    </lineage>
</organism>
<sequence length="979" mass="109470">MALKPWYKVVTPREDLREGKPLDASEFAVHLDKVRDGSAPGDYQNPKKFFERTYMTRNLTGLAAEAIRRLSGEKTETSSVFNMATQFGGGKTHALTLLYHLAKNGPAANQWRGVNRIIEKSGISSVIHAETAVFVGAEFDSITGRGGKDGTPLRKTPWGEIAYQLGGKDALNVVAEHEKQMTAPSGEVIRDFLPKDKPCLILIDELMNYVSRSRKMGMAAQTYNFLHNLSEQTRGQDNTVLVVSIPASELEMSAEDQSDYDRFKKLLDRLGKAVIMSAEAETSEIIRRRLFEWQGLPSDAQKTITEYTDWVLEYRLQLPSVFPIDNAREVFSATYPFHPMTISVFERKWQALPRFQQTRGILRLLALWVSKAYQEGYKGAHRDPLIGVGTAPLDDPLFRAAVFEQLGESRLEGAVTTDICGKRGANAVRLDKEAMNAIKKSRLHRKVATAIFFESNGGQLQSYTTLPEIRMAVGEPDLDIANVETVLDALVPPDGACYYLDTSKNRYWFSIKPNLNKLLSDRRAGVKPPKVGECIRSEIQQVFNAGPSVDRVFFPEKSNQIPNRPSLTFVILDPDQSMKDEDKTVLAVENMVKEHGTSSRTFKNALIWCVPESSDVIKESARKFLAWEDINDDKEELRLDDAQKRQLAENLKKAKRDLRESVWRTYKNIMLLAKDNTIRTVDLGLVHSSAADSMVDLILSTLRKEDEITDYLQPRKLINNWPPAFTEWSTKQVRDAIFASPQFARLLDAESIKETLVRGVDAKLFAYVAKSSDGSYDPFLYGGGLSIEEVEISEDVFIITAEEAKKHIEPPKLTSIVVTPDRVNIEPGKKQTFTAKGRDQHNRDISIEDVTWSATGGTIDNEGVLFATDDEGNFVVKATVGKISGSATFTIALPGTTPPDDVKEPKPEEINKLSWTGQIPPQKWMNFYTKVLSKFAGGKGLKITLNVEISPESGISTQKVEETKIALRELGLDDDVETS</sequence>
<protein>
    <submittedName>
        <fullName evidence="1">DUF499 domain-containing protein</fullName>
    </submittedName>
</protein>
<dbReference type="InterPro" id="IPR007555">
    <property type="entry name" value="DUF499"/>
</dbReference>
<evidence type="ECO:0000313" key="1">
    <source>
        <dbReference type="EMBL" id="MBC8432173.1"/>
    </source>
</evidence>
<accession>A0A8J6TQE2</accession>
<proteinExistence type="predicted"/>